<dbReference type="InterPro" id="IPR023753">
    <property type="entry name" value="FAD/NAD-binding_dom"/>
</dbReference>
<accession>A0A8H6HC75</accession>
<dbReference type="PRINTS" id="PR00411">
    <property type="entry name" value="PNDRDTASEI"/>
</dbReference>
<dbReference type="GO" id="GO:0050660">
    <property type="term" value="F:flavin adenine dinucleotide binding"/>
    <property type="evidence" value="ECO:0007669"/>
    <property type="project" value="TreeGrafter"/>
</dbReference>
<keyword evidence="2" id="KW-0285">Flavoprotein</keyword>
<dbReference type="EMBL" id="JACGCI010000144">
    <property type="protein sequence ID" value="KAF6743457.1"/>
    <property type="molecule type" value="Genomic_DNA"/>
</dbReference>
<dbReference type="Pfam" id="PF07992">
    <property type="entry name" value="Pyr_redox_2"/>
    <property type="match status" value="1"/>
</dbReference>
<comment type="caution">
    <text evidence="6">The sequence shown here is derived from an EMBL/GenBank/DDBJ whole genome shotgun (WGS) entry which is preliminary data.</text>
</comment>
<comment type="similarity">
    <text evidence="1">Belongs to the FAD-dependent oxidoreductase family.</text>
</comment>
<gene>
    <name evidence="6" type="ORF">DFP72DRAFT_993802</name>
</gene>
<evidence type="ECO:0000256" key="2">
    <source>
        <dbReference type="ARBA" id="ARBA00022630"/>
    </source>
</evidence>
<dbReference type="PRINTS" id="PR00368">
    <property type="entry name" value="FADPNR"/>
</dbReference>
<keyword evidence="7" id="KW-1185">Reference proteome</keyword>
<protein>
    <recommendedName>
        <fullName evidence="5">FAD/NAD(P)-binding domain-containing protein</fullName>
    </recommendedName>
</protein>
<dbReference type="PANTHER" id="PTHR43735">
    <property type="entry name" value="APOPTOSIS-INDUCING FACTOR 1"/>
    <property type="match status" value="1"/>
</dbReference>
<evidence type="ECO:0000256" key="3">
    <source>
        <dbReference type="ARBA" id="ARBA00022827"/>
    </source>
</evidence>
<dbReference type="AlphaFoldDB" id="A0A8H6HC75"/>
<evidence type="ECO:0000256" key="4">
    <source>
        <dbReference type="ARBA" id="ARBA00023002"/>
    </source>
</evidence>
<dbReference type="InterPro" id="IPR036188">
    <property type="entry name" value="FAD/NAD-bd_sf"/>
</dbReference>
<dbReference type="GO" id="GO:0004174">
    <property type="term" value="F:electron-transferring-flavoprotein dehydrogenase activity"/>
    <property type="evidence" value="ECO:0007669"/>
    <property type="project" value="TreeGrafter"/>
</dbReference>
<keyword evidence="3" id="KW-0274">FAD</keyword>
<sequence>MTRTLSCHPSQKLMLTSFAPLLTCTSLQIIQRNSPIFIPEPSLDTTRFKLILITPRPYYVHLPGLIRTVVTAEGALEKQVLMPYANSLKGKGEVKVASVVSFRSTKEGGEVELSTGERLPYSVLVLAPGAIWEGPLNLPEEPAAVLEHINGWRAKIENANSILLVGGGAVGIEFAGEIKDFFPSKSVTLAHGQAKLINDTYPDKYRNKLLARVNKTGTEVVLNEYVDATEPSEDGTVTTRSGKKLKADLIIPSRGGRPNTSVISSSLGADAVTASGHIKVLPTLQLPDHPRIFAAGDAIEWKEQKQAGKSTGHATAIAKNILALLNGGEASTPYKGATEMIVTTVGRTGGVAYMGFLWGITFGDGFSAMVKSKTLLVDLMRNSFELGKLE</sequence>
<dbReference type="GO" id="GO:0005737">
    <property type="term" value="C:cytoplasm"/>
    <property type="evidence" value="ECO:0007669"/>
    <property type="project" value="TreeGrafter"/>
</dbReference>
<dbReference type="Proteomes" id="UP000521943">
    <property type="component" value="Unassembled WGS sequence"/>
</dbReference>
<organism evidence="6 7">
    <name type="scientific">Ephemerocybe angulata</name>
    <dbReference type="NCBI Taxonomy" id="980116"/>
    <lineage>
        <taxon>Eukaryota</taxon>
        <taxon>Fungi</taxon>
        <taxon>Dikarya</taxon>
        <taxon>Basidiomycota</taxon>
        <taxon>Agaricomycotina</taxon>
        <taxon>Agaricomycetes</taxon>
        <taxon>Agaricomycetidae</taxon>
        <taxon>Agaricales</taxon>
        <taxon>Agaricineae</taxon>
        <taxon>Psathyrellaceae</taxon>
        <taxon>Ephemerocybe</taxon>
    </lineage>
</organism>
<dbReference type="Gene3D" id="3.50.50.100">
    <property type="match status" value="1"/>
</dbReference>
<evidence type="ECO:0000259" key="5">
    <source>
        <dbReference type="Pfam" id="PF07992"/>
    </source>
</evidence>
<dbReference type="OrthoDB" id="202203at2759"/>
<dbReference type="PANTHER" id="PTHR43735:SF3">
    <property type="entry name" value="FERROPTOSIS SUPPRESSOR PROTEIN 1"/>
    <property type="match status" value="1"/>
</dbReference>
<keyword evidence="4" id="KW-0560">Oxidoreductase</keyword>
<evidence type="ECO:0000313" key="7">
    <source>
        <dbReference type="Proteomes" id="UP000521943"/>
    </source>
</evidence>
<evidence type="ECO:0000256" key="1">
    <source>
        <dbReference type="ARBA" id="ARBA00006442"/>
    </source>
</evidence>
<feature type="domain" description="FAD/NAD(P)-binding" evidence="5">
    <location>
        <begin position="106"/>
        <end position="305"/>
    </location>
</feature>
<reference evidence="6 7" key="1">
    <citation type="submission" date="2020-07" db="EMBL/GenBank/DDBJ databases">
        <title>Comparative genomics of pyrophilous fungi reveals a link between fire events and developmental genes.</title>
        <authorList>
            <consortium name="DOE Joint Genome Institute"/>
            <person name="Steindorff A.S."/>
            <person name="Carver A."/>
            <person name="Calhoun S."/>
            <person name="Stillman K."/>
            <person name="Liu H."/>
            <person name="Lipzen A."/>
            <person name="Pangilinan J."/>
            <person name="Labutti K."/>
            <person name="Bruns T.D."/>
            <person name="Grigoriev I.V."/>
        </authorList>
    </citation>
    <scope>NUCLEOTIDE SEQUENCE [LARGE SCALE GENOMIC DNA]</scope>
    <source>
        <strain evidence="6 7">CBS 144469</strain>
    </source>
</reference>
<dbReference type="SUPFAM" id="SSF51905">
    <property type="entry name" value="FAD/NAD(P)-binding domain"/>
    <property type="match status" value="1"/>
</dbReference>
<name>A0A8H6HC75_9AGAR</name>
<proteinExistence type="inferred from homology"/>
<evidence type="ECO:0000313" key="6">
    <source>
        <dbReference type="EMBL" id="KAF6743457.1"/>
    </source>
</evidence>